<evidence type="ECO:0000256" key="1">
    <source>
        <dbReference type="SAM" id="MobiDB-lite"/>
    </source>
</evidence>
<protein>
    <recommendedName>
        <fullName evidence="4">Transposase</fullName>
    </recommendedName>
</protein>
<reference evidence="2 3" key="1">
    <citation type="submission" date="2024-10" db="EMBL/GenBank/DDBJ databases">
        <title>The Natural Products Discovery Center: Release of the First 8490 Sequenced Strains for Exploring Actinobacteria Biosynthetic Diversity.</title>
        <authorList>
            <person name="Kalkreuter E."/>
            <person name="Kautsar S.A."/>
            <person name="Yang D."/>
            <person name="Bader C.D."/>
            <person name="Teijaro C.N."/>
            <person name="Fluegel L."/>
            <person name="Davis C.M."/>
            <person name="Simpson J.R."/>
            <person name="Lauterbach L."/>
            <person name="Steele A.D."/>
            <person name="Gui C."/>
            <person name="Meng S."/>
            <person name="Li G."/>
            <person name="Viehrig K."/>
            <person name="Ye F."/>
            <person name="Su P."/>
            <person name="Kiefer A.F."/>
            <person name="Nichols A."/>
            <person name="Cepeda A.J."/>
            <person name="Yan W."/>
            <person name="Fan B."/>
            <person name="Jiang Y."/>
            <person name="Adhikari A."/>
            <person name="Zheng C.-J."/>
            <person name="Schuster L."/>
            <person name="Cowan T.M."/>
            <person name="Smanski M.J."/>
            <person name="Chevrette M.G."/>
            <person name="De Carvalho L.P.S."/>
            <person name="Shen B."/>
        </authorList>
    </citation>
    <scope>NUCLEOTIDE SEQUENCE [LARGE SCALE GENOMIC DNA]</scope>
    <source>
        <strain evidence="2 3">NPDC003029</strain>
    </source>
</reference>
<accession>A0ABW6RN26</accession>
<organism evidence="2 3">
    <name type="scientific">Streptomyces flavidovirens</name>
    <dbReference type="NCBI Taxonomy" id="67298"/>
    <lineage>
        <taxon>Bacteria</taxon>
        <taxon>Bacillati</taxon>
        <taxon>Actinomycetota</taxon>
        <taxon>Actinomycetes</taxon>
        <taxon>Kitasatosporales</taxon>
        <taxon>Streptomycetaceae</taxon>
        <taxon>Streptomyces</taxon>
    </lineage>
</organism>
<evidence type="ECO:0000313" key="3">
    <source>
        <dbReference type="Proteomes" id="UP001601976"/>
    </source>
</evidence>
<dbReference type="RefSeq" id="WP_387898231.1">
    <property type="nucleotide sequence ID" value="NZ_JBIAPK010000012.1"/>
</dbReference>
<dbReference type="Proteomes" id="UP001601976">
    <property type="component" value="Unassembled WGS sequence"/>
</dbReference>
<feature type="compositionally biased region" description="Basic and acidic residues" evidence="1">
    <location>
        <begin position="65"/>
        <end position="77"/>
    </location>
</feature>
<evidence type="ECO:0008006" key="4">
    <source>
        <dbReference type="Google" id="ProtNLM"/>
    </source>
</evidence>
<feature type="region of interest" description="Disordered" evidence="1">
    <location>
        <begin position="65"/>
        <end position="87"/>
    </location>
</feature>
<name>A0ABW6RN26_9ACTN</name>
<gene>
    <name evidence="2" type="ORF">ACFYWW_30340</name>
</gene>
<evidence type="ECO:0000313" key="2">
    <source>
        <dbReference type="EMBL" id="MFF3342974.1"/>
    </source>
</evidence>
<keyword evidence="3" id="KW-1185">Reference proteome</keyword>
<proteinExistence type="predicted"/>
<comment type="caution">
    <text evidence="2">The sequence shown here is derived from an EMBL/GenBank/DDBJ whole genome shotgun (WGS) entry which is preliminary data.</text>
</comment>
<sequence length="120" mass="12970">MHRPHEGCGLSYGRAAKIAPSATARRASAVLRALALHTLARADMEVLRIAAGKARGGTVRAAAREQLSRLSQRERKPVSKLSRHRSREQQYLDLLDSDGALQTAPVVELGPRGRPLSEAA</sequence>
<dbReference type="EMBL" id="JBIAPK010000012">
    <property type="protein sequence ID" value="MFF3342974.1"/>
    <property type="molecule type" value="Genomic_DNA"/>
</dbReference>